<evidence type="ECO:0000313" key="2">
    <source>
        <dbReference type="EMBL" id="MBI3127629.1"/>
    </source>
</evidence>
<evidence type="ECO:0000259" key="1">
    <source>
        <dbReference type="Pfam" id="PF04015"/>
    </source>
</evidence>
<dbReference type="InterPro" id="IPR007160">
    <property type="entry name" value="DUF362"/>
</dbReference>
<organism evidence="2 3">
    <name type="scientific">Tectimicrobiota bacterium</name>
    <dbReference type="NCBI Taxonomy" id="2528274"/>
    <lineage>
        <taxon>Bacteria</taxon>
        <taxon>Pseudomonadati</taxon>
        <taxon>Nitrospinota/Tectimicrobiota group</taxon>
        <taxon>Candidatus Tectimicrobiota</taxon>
    </lineage>
</organism>
<dbReference type="Pfam" id="PF04015">
    <property type="entry name" value="DUF362"/>
    <property type="match status" value="1"/>
</dbReference>
<comment type="caution">
    <text evidence="2">The sequence shown here is derived from an EMBL/GenBank/DDBJ whole genome shotgun (WGS) entry which is preliminary data.</text>
</comment>
<dbReference type="AlphaFoldDB" id="A0A932MLW6"/>
<dbReference type="Proteomes" id="UP000782312">
    <property type="component" value="Unassembled WGS sequence"/>
</dbReference>
<dbReference type="EMBL" id="JACPUR010000018">
    <property type="protein sequence ID" value="MBI3127629.1"/>
    <property type="molecule type" value="Genomic_DNA"/>
</dbReference>
<name>A0A932MLW6_UNCTE</name>
<gene>
    <name evidence="2" type="ORF">HYZ11_08515</name>
</gene>
<protein>
    <submittedName>
        <fullName evidence="2">DUF362 domain-containing protein</fullName>
    </submittedName>
</protein>
<reference evidence="2" key="1">
    <citation type="submission" date="2020-07" db="EMBL/GenBank/DDBJ databases">
        <title>Huge and variable diversity of episymbiotic CPR bacteria and DPANN archaea in groundwater ecosystems.</title>
        <authorList>
            <person name="He C.Y."/>
            <person name="Keren R."/>
            <person name="Whittaker M."/>
            <person name="Farag I.F."/>
            <person name="Doudna J."/>
            <person name="Cate J.H.D."/>
            <person name="Banfield J.F."/>
        </authorList>
    </citation>
    <scope>NUCLEOTIDE SEQUENCE</scope>
    <source>
        <strain evidence="2">NC_groundwater_763_Ag_S-0.2um_68_21</strain>
    </source>
</reference>
<sequence>MSLVAAVRCEGYERAHVEEAVGRLLELLGGAARFARAGERLLLKPNLLKGAPPERAVTTHPEVLRAAIGALRAAAPDLRLRVGDSPAWGGFEASAEAAGLAAICRETGAALTPFAGGVKTPNPKGQVYDHLVLAREAVENGGLINLPKLKTHVQLYMTGAVKNLFGCVAGKRKAWWHFKAGNYQDYFPLMLVETARLLGARLHLLDAVLAMEGNGPANGVPRPMGLLLASEDPVALDRVAVEAAGLDPARLRTLEAARLLGWGETHLAKIEIAGLPLTEARLARPLAEPRMIPIGFSLPRVVKSTLKQQWLLRVEEPLRRIS</sequence>
<accession>A0A932MLW6</accession>
<feature type="domain" description="DUF362" evidence="1">
    <location>
        <begin position="42"/>
        <end position="241"/>
    </location>
</feature>
<evidence type="ECO:0000313" key="3">
    <source>
        <dbReference type="Proteomes" id="UP000782312"/>
    </source>
</evidence>
<proteinExistence type="predicted"/>